<reference evidence="2" key="2">
    <citation type="submission" date="2014-01" db="EMBL/GenBank/DDBJ databases">
        <title>Evolution of pathogenesis and genome organization in the Tremellales.</title>
        <authorList>
            <person name="Cuomo C."/>
            <person name="Litvintseva A."/>
            <person name="Heitman J."/>
            <person name="Chen Y."/>
            <person name="Sun S."/>
            <person name="Springer D."/>
            <person name="Dromer F."/>
            <person name="Young S."/>
            <person name="Zeng Q."/>
            <person name="Chapman S."/>
            <person name="Gujja S."/>
            <person name="Saif S."/>
            <person name="Birren B."/>
        </authorList>
    </citation>
    <scope>NUCLEOTIDE SEQUENCE</scope>
    <source>
        <strain evidence="2">CBS 10118</strain>
    </source>
</reference>
<sequence length="239" mass="25979">MLASIYASVLLGVLPLTLGAVIPNEPSLKVRGVGDHPIWNPDGAARIDIDNNLALGDDLGIKVSLGALVLASDLGWVKDHIVPIDEEESAIFKTHDGSKVNGPTIKYQSVAEAFDLKDPRKAWWWLGAIKAVRDAPEGDQSEPDQVLRILTGKEAERLSDLSIDDYGEFTTNLKNKVVIAVSNKEGSDRYRIVTSAEGDNTDTITADTTHLGNTFWEGFGGEPVKELKEAYDTLIVLQD</sequence>
<feature type="signal peptide" evidence="1">
    <location>
        <begin position="1"/>
        <end position="19"/>
    </location>
</feature>
<dbReference type="OrthoDB" id="10563131at2759"/>
<keyword evidence="1" id="KW-0732">Signal</keyword>
<organism evidence="2">
    <name type="scientific">Kwoniella bestiolae CBS 10118</name>
    <dbReference type="NCBI Taxonomy" id="1296100"/>
    <lineage>
        <taxon>Eukaryota</taxon>
        <taxon>Fungi</taxon>
        <taxon>Dikarya</taxon>
        <taxon>Basidiomycota</taxon>
        <taxon>Agaricomycotina</taxon>
        <taxon>Tremellomycetes</taxon>
        <taxon>Tremellales</taxon>
        <taxon>Cryptococcaceae</taxon>
        <taxon>Kwoniella</taxon>
    </lineage>
</organism>
<gene>
    <name evidence="2" type="ORF">I302_01319</name>
</gene>
<feature type="chain" id="PRO_5008626998" evidence="1">
    <location>
        <begin position="20"/>
        <end position="239"/>
    </location>
</feature>
<accession>A0A1B9GFM5</accession>
<dbReference type="AlphaFoldDB" id="A0A1B9GFM5"/>
<evidence type="ECO:0000313" key="2">
    <source>
        <dbReference type="EMBL" id="OCF29806.1"/>
    </source>
</evidence>
<proteinExistence type="predicted"/>
<dbReference type="EMBL" id="KI894018">
    <property type="protein sequence ID" value="OCF29806.1"/>
    <property type="molecule type" value="Genomic_DNA"/>
</dbReference>
<evidence type="ECO:0000256" key="1">
    <source>
        <dbReference type="SAM" id="SignalP"/>
    </source>
</evidence>
<protein>
    <submittedName>
        <fullName evidence="2">Uncharacterized protein</fullName>
    </submittedName>
</protein>
<name>A0A1B9GFM5_9TREE</name>
<dbReference type="VEuPathDB" id="FungiDB:I302_01319"/>
<reference evidence="2" key="1">
    <citation type="submission" date="2013-07" db="EMBL/GenBank/DDBJ databases">
        <title>The Genome Sequence of Cryptococcus bestiolae CBS10118.</title>
        <authorList>
            <consortium name="The Broad Institute Genome Sequencing Platform"/>
            <person name="Cuomo C."/>
            <person name="Litvintseva A."/>
            <person name="Chen Y."/>
            <person name="Heitman J."/>
            <person name="Sun S."/>
            <person name="Springer D."/>
            <person name="Dromer F."/>
            <person name="Young S.K."/>
            <person name="Zeng Q."/>
            <person name="Gargeya S."/>
            <person name="Fitzgerald M."/>
            <person name="Abouelleil A."/>
            <person name="Alvarado L."/>
            <person name="Berlin A.M."/>
            <person name="Chapman S.B."/>
            <person name="Dewar J."/>
            <person name="Goldberg J."/>
            <person name="Griggs A."/>
            <person name="Gujja S."/>
            <person name="Hansen M."/>
            <person name="Howarth C."/>
            <person name="Imamovic A."/>
            <person name="Larimer J."/>
            <person name="McCowan C."/>
            <person name="Murphy C."/>
            <person name="Pearson M."/>
            <person name="Priest M."/>
            <person name="Roberts A."/>
            <person name="Saif S."/>
            <person name="Shea T."/>
            <person name="Sykes S."/>
            <person name="Wortman J."/>
            <person name="Nusbaum C."/>
            <person name="Birren B."/>
        </authorList>
    </citation>
    <scope>NUCLEOTIDE SEQUENCE [LARGE SCALE GENOMIC DNA]</scope>
    <source>
        <strain evidence="2">CBS 10118</strain>
    </source>
</reference>